<sequence length="344" mass="38096">MATVRRDDRLTGLQGFMCVGFAGIFSKTATAPLEVVKILNQVGSFHCRAGFVHSFARVSCSEGFRALWKGNLVSCLRLFPYSAVHLAAYRKLINLHMDELGCISQWRAICAGSLAGIVAALVSYPLEVAETRLVVQNMRDPTYRGALHVLSSVYRDEGLCALYRGFSLTVIGAAPFSLGCYMVYVNLDWLWQEPSFRFTPLQNFISGCLAAGLAQTLSFPFETVKRKMQAQSALLPQGGGVDIHFSGMLDCFRQTVRSNGFLSLWNGLTANTAKIVPYFGLLFTCFEACKQVCLYHNGYIVSPLSFQPAPGVDQSLGPNELQEVQRYLSNRGFSSPQNNMDDRW</sequence>
<evidence type="ECO:0000313" key="10">
    <source>
        <dbReference type="Ensembl" id="ENSPKIP00000000226.1"/>
    </source>
</evidence>
<feature type="repeat" description="Solcar" evidence="7">
    <location>
        <begin position="10"/>
        <end position="95"/>
    </location>
</feature>
<accession>A0A3B3Q498</accession>
<dbReference type="Pfam" id="PF00153">
    <property type="entry name" value="Mito_carr"/>
    <property type="match status" value="3"/>
</dbReference>
<dbReference type="AlphaFoldDB" id="A0A3B3Q498"/>
<evidence type="ECO:0000256" key="3">
    <source>
        <dbReference type="ARBA" id="ARBA00022448"/>
    </source>
</evidence>
<name>A0A3B3Q498_9TELE</name>
<evidence type="ECO:0000256" key="4">
    <source>
        <dbReference type="ARBA" id="ARBA00022692"/>
    </source>
</evidence>
<keyword evidence="9" id="KW-1133">Transmembrane helix</keyword>
<comment type="similarity">
    <text evidence="2 8">Belongs to the mitochondrial carrier (TC 2.A.29) family.</text>
</comment>
<evidence type="ECO:0000256" key="8">
    <source>
        <dbReference type="RuleBase" id="RU000488"/>
    </source>
</evidence>
<protein>
    <submittedName>
        <fullName evidence="10">Solute carrier family 25 member 43</fullName>
    </submittedName>
</protein>
<evidence type="ECO:0000256" key="6">
    <source>
        <dbReference type="ARBA" id="ARBA00023136"/>
    </source>
</evidence>
<organism evidence="10 11">
    <name type="scientific">Paramormyrops kingsleyae</name>
    <dbReference type="NCBI Taxonomy" id="1676925"/>
    <lineage>
        <taxon>Eukaryota</taxon>
        <taxon>Metazoa</taxon>
        <taxon>Chordata</taxon>
        <taxon>Craniata</taxon>
        <taxon>Vertebrata</taxon>
        <taxon>Euteleostomi</taxon>
        <taxon>Actinopterygii</taxon>
        <taxon>Neopterygii</taxon>
        <taxon>Teleostei</taxon>
        <taxon>Osteoglossocephala</taxon>
        <taxon>Osteoglossomorpha</taxon>
        <taxon>Osteoglossiformes</taxon>
        <taxon>Mormyridae</taxon>
        <taxon>Paramormyrops</taxon>
    </lineage>
</organism>
<dbReference type="RefSeq" id="XP_023650650.1">
    <property type="nucleotide sequence ID" value="XM_023794882.2"/>
</dbReference>
<dbReference type="CTD" id="203427"/>
<comment type="subcellular location">
    <subcellularLocation>
        <location evidence="1">Membrane</location>
        <topology evidence="1">Multi-pass membrane protein</topology>
    </subcellularLocation>
</comment>
<dbReference type="PANTHER" id="PTHR24089">
    <property type="entry name" value="SOLUTE CARRIER FAMILY 25"/>
    <property type="match status" value="1"/>
</dbReference>
<dbReference type="GO" id="GO:0055085">
    <property type="term" value="P:transmembrane transport"/>
    <property type="evidence" value="ECO:0007669"/>
    <property type="project" value="InterPro"/>
</dbReference>
<dbReference type="GeneID" id="111835008"/>
<dbReference type="STRING" id="1676925.ENSPKIP00000000226"/>
<evidence type="ECO:0000256" key="2">
    <source>
        <dbReference type="ARBA" id="ARBA00006375"/>
    </source>
</evidence>
<keyword evidence="3 8" id="KW-0813">Transport</keyword>
<feature type="repeat" description="Solcar" evidence="7">
    <location>
        <begin position="103"/>
        <end position="190"/>
    </location>
</feature>
<dbReference type="OrthoDB" id="270584at2759"/>
<evidence type="ECO:0000256" key="9">
    <source>
        <dbReference type="SAM" id="Phobius"/>
    </source>
</evidence>
<dbReference type="SUPFAM" id="SSF103506">
    <property type="entry name" value="Mitochondrial carrier"/>
    <property type="match status" value="1"/>
</dbReference>
<keyword evidence="4 7" id="KW-0812">Transmembrane</keyword>
<dbReference type="InterPro" id="IPR002067">
    <property type="entry name" value="MCP"/>
</dbReference>
<dbReference type="PROSITE" id="PS50920">
    <property type="entry name" value="SOLCAR"/>
    <property type="match status" value="3"/>
</dbReference>
<dbReference type="Ensembl" id="ENSPKIT00000024111.1">
    <property type="protein sequence ID" value="ENSPKIP00000000226.1"/>
    <property type="gene ID" value="ENSPKIG00000018978.1"/>
</dbReference>
<dbReference type="Proteomes" id="UP000261540">
    <property type="component" value="Unplaced"/>
</dbReference>
<dbReference type="KEGG" id="pki:111835008"/>
<reference evidence="10" key="1">
    <citation type="submission" date="2025-08" db="UniProtKB">
        <authorList>
            <consortium name="Ensembl"/>
        </authorList>
    </citation>
    <scope>IDENTIFICATION</scope>
</reference>
<evidence type="ECO:0000256" key="7">
    <source>
        <dbReference type="PROSITE-ProRule" id="PRU00282"/>
    </source>
</evidence>
<evidence type="ECO:0000256" key="5">
    <source>
        <dbReference type="ARBA" id="ARBA00022737"/>
    </source>
</evidence>
<dbReference type="InterPro" id="IPR023395">
    <property type="entry name" value="MCP_dom_sf"/>
</dbReference>
<proteinExistence type="inferred from homology"/>
<keyword evidence="5" id="KW-0677">Repeat</keyword>
<feature type="transmembrane region" description="Helical" evidence="9">
    <location>
        <begin position="204"/>
        <end position="221"/>
    </location>
</feature>
<evidence type="ECO:0000313" key="11">
    <source>
        <dbReference type="Proteomes" id="UP000261540"/>
    </source>
</evidence>
<dbReference type="PRINTS" id="PR00926">
    <property type="entry name" value="MITOCARRIER"/>
</dbReference>
<dbReference type="GeneTree" id="ENSGT00940000160686"/>
<keyword evidence="11" id="KW-1185">Reference proteome</keyword>
<feature type="repeat" description="Solcar" evidence="7">
    <location>
        <begin position="198"/>
        <end position="292"/>
    </location>
</feature>
<dbReference type="Gene3D" id="1.50.40.10">
    <property type="entry name" value="Mitochondrial carrier domain"/>
    <property type="match status" value="1"/>
</dbReference>
<feature type="transmembrane region" description="Helical" evidence="9">
    <location>
        <begin position="161"/>
        <end position="184"/>
    </location>
</feature>
<dbReference type="InterPro" id="IPR018108">
    <property type="entry name" value="MCP_transmembrane"/>
</dbReference>
<reference evidence="10" key="2">
    <citation type="submission" date="2025-09" db="UniProtKB">
        <authorList>
            <consortium name="Ensembl"/>
        </authorList>
    </citation>
    <scope>IDENTIFICATION</scope>
</reference>
<evidence type="ECO:0000256" key="1">
    <source>
        <dbReference type="ARBA" id="ARBA00004141"/>
    </source>
</evidence>
<keyword evidence="6 7" id="KW-0472">Membrane</keyword>
<dbReference type="GO" id="GO:0016020">
    <property type="term" value="C:membrane"/>
    <property type="evidence" value="ECO:0007669"/>
    <property type="project" value="UniProtKB-SubCell"/>
</dbReference>